<accession>A0AAD4RC94</accession>
<dbReference type="AlphaFoldDB" id="A0AAD4RC94"/>
<reference evidence="1" key="1">
    <citation type="submission" date="2022-01" db="EMBL/GenBank/DDBJ databases">
        <title>Genome Sequence Resource for Two Populations of Ditylenchus destructor, the Migratory Endoparasitic Phytonematode.</title>
        <authorList>
            <person name="Zhang H."/>
            <person name="Lin R."/>
            <person name="Xie B."/>
        </authorList>
    </citation>
    <scope>NUCLEOTIDE SEQUENCE</scope>
    <source>
        <strain evidence="1">BazhouSP</strain>
    </source>
</reference>
<organism evidence="1 2">
    <name type="scientific">Ditylenchus destructor</name>
    <dbReference type="NCBI Taxonomy" id="166010"/>
    <lineage>
        <taxon>Eukaryota</taxon>
        <taxon>Metazoa</taxon>
        <taxon>Ecdysozoa</taxon>
        <taxon>Nematoda</taxon>
        <taxon>Chromadorea</taxon>
        <taxon>Rhabditida</taxon>
        <taxon>Tylenchina</taxon>
        <taxon>Tylenchomorpha</taxon>
        <taxon>Sphaerularioidea</taxon>
        <taxon>Anguinidae</taxon>
        <taxon>Anguininae</taxon>
        <taxon>Ditylenchus</taxon>
    </lineage>
</organism>
<keyword evidence="2" id="KW-1185">Reference proteome</keyword>
<name>A0AAD4RC94_9BILA</name>
<sequence length="174" mass="19963">MSLFRIFVKIRDPSKKNRMNRDDRELRFLPQAIRRYAEPMEDIAGIPQNVEAGNVSFATKQDVVEITCTDFVGYNKQRIVTAYNWWRQHGPLRQLHSIGGWQTNFGTNNAAAHFRIEPDTTPPRMPATELFTFASESDHKECIRNLVIPNTVATPEEAAHQLALKLAQIVENQE</sequence>
<protein>
    <submittedName>
        <fullName evidence="1">Uncharacterized protein</fullName>
    </submittedName>
</protein>
<evidence type="ECO:0000313" key="1">
    <source>
        <dbReference type="EMBL" id="KAI1725778.1"/>
    </source>
</evidence>
<dbReference type="Proteomes" id="UP001201812">
    <property type="component" value="Unassembled WGS sequence"/>
</dbReference>
<evidence type="ECO:0000313" key="2">
    <source>
        <dbReference type="Proteomes" id="UP001201812"/>
    </source>
</evidence>
<proteinExistence type="predicted"/>
<comment type="caution">
    <text evidence="1">The sequence shown here is derived from an EMBL/GenBank/DDBJ whole genome shotgun (WGS) entry which is preliminary data.</text>
</comment>
<gene>
    <name evidence="1" type="ORF">DdX_02456</name>
</gene>
<dbReference type="EMBL" id="JAKKPZ010000002">
    <property type="protein sequence ID" value="KAI1725778.1"/>
    <property type="molecule type" value="Genomic_DNA"/>
</dbReference>